<evidence type="ECO:0000256" key="4">
    <source>
        <dbReference type="ARBA" id="ARBA00035113"/>
    </source>
</evidence>
<feature type="compositionally biased region" description="Basic and acidic residues" evidence="6">
    <location>
        <begin position="359"/>
        <end position="373"/>
    </location>
</feature>
<comment type="catalytic activity">
    <reaction evidence="1">
        <text>S-ubiquitinyl-[E2 ubiquitin-conjugating enzyme]-L-cysteine + [acceptor protein]-L-lysine = [E2 ubiquitin-conjugating enzyme]-L-cysteine + N(6)-ubiquitinyl-[acceptor protein]-L-lysine.</text>
        <dbReference type="EC" id="2.3.2.27"/>
    </reaction>
</comment>
<feature type="compositionally biased region" description="Polar residues" evidence="6">
    <location>
        <begin position="738"/>
        <end position="756"/>
    </location>
</feature>
<feature type="domain" description="RING-type" evidence="7">
    <location>
        <begin position="90"/>
        <end position="130"/>
    </location>
</feature>
<dbReference type="InterPro" id="IPR044288">
    <property type="entry name" value="ZNF598/HEL2"/>
</dbReference>
<dbReference type="OMA" id="NHRICHI"/>
<keyword evidence="5" id="KW-0863">Zinc-finger</keyword>
<feature type="region of interest" description="Disordered" evidence="6">
    <location>
        <begin position="490"/>
        <end position="509"/>
    </location>
</feature>
<reference evidence="8 9" key="1">
    <citation type="journal article" date="2015" name="Genome Biol. Evol.">
        <title>Phylogenomic analyses indicate that early fungi evolved digesting cell walls of algal ancestors of land plants.</title>
        <authorList>
            <person name="Chang Y."/>
            <person name="Wang S."/>
            <person name="Sekimoto S."/>
            <person name="Aerts A.L."/>
            <person name="Choi C."/>
            <person name="Clum A."/>
            <person name="LaButti K.M."/>
            <person name="Lindquist E.A."/>
            <person name="Yee Ngan C."/>
            <person name="Ohm R.A."/>
            <person name="Salamov A.A."/>
            <person name="Grigoriev I.V."/>
            <person name="Spatafora J.W."/>
            <person name="Berbee M.L."/>
        </authorList>
    </citation>
    <scope>NUCLEOTIDE SEQUENCE [LARGE SCALE GENOMIC DNA]</scope>
    <source>
        <strain evidence="8 9">JEL478</strain>
    </source>
</reference>
<evidence type="ECO:0000313" key="8">
    <source>
        <dbReference type="EMBL" id="KXS13605.1"/>
    </source>
</evidence>
<evidence type="ECO:0000256" key="2">
    <source>
        <dbReference type="ARBA" id="ARBA00004906"/>
    </source>
</evidence>
<dbReference type="Proteomes" id="UP000070544">
    <property type="component" value="Unassembled WGS sequence"/>
</dbReference>
<dbReference type="GO" id="GO:0061630">
    <property type="term" value="F:ubiquitin protein ligase activity"/>
    <property type="evidence" value="ECO:0007669"/>
    <property type="project" value="UniProtKB-EC"/>
</dbReference>
<evidence type="ECO:0000259" key="7">
    <source>
        <dbReference type="PROSITE" id="PS50089"/>
    </source>
</evidence>
<dbReference type="Pfam" id="PF25447">
    <property type="entry name" value="RING_ZNF598"/>
    <property type="match status" value="1"/>
</dbReference>
<feature type="compositionally biased region" description="Gly residues" evidence="6">
    <location>
        <begin position="428"/>
        <end position="449"/>
    </location>
</feature>
<feature type="region of interest" description="Disordered" evidence="6">
    <location>
        <begin position="357"/>
        <end position="483"/>
    </location>
</feature>
<dbReference type="GO" id="GO:0008270">
    <property type="term" value="F:zinc ion binding"/>
    <property type="evidence" value="ECO:0007669"/>
    <property type="project" value="UniProtKB-KW"/>
</dbReference>
<dbReference type="AlphaFoldDB" id="A0A139AAW1"/>
<feature type="compositionally biased region" description="Low complexity" evidence="6">
    <location>
        <begin position="8"/>
        <end position="21"/>
    </location>
</feature>
<dbReference type="GO" id="GO:0016567">
    <property type="term" value="P:protein ubiquitination"/>
    <property type="evidence" value="ECO:0007669"/>
    <property type="project" value="TreeGrafter"/>
</dbReference>
<dbReference type="CDD" id="cd16615">
    <property type="entry name" value="RING-HC_ZNF598"/>
    <property type="match status" value="1"/>
</dbReference>
<sequence length="831" mass="89887">MSARGRRSGPSASSRPNSGAPTVRPPPGLTKPANQTTSGNLPSPQQADAAESRPAEPARLGDDAPAPAESPNGLNKEEELDDEGLTDSNCFICTEPITYYALGACNHRICHICSLRLRALYKIRECPYCKRELQSVVYCKDSTRSFSSFPPRQLPFSDPKLGIRFDSQDVYDDTMVLLRFNCPDPGCEVACPAGWKEIKRHVREVHGKQMCDTCTRHKKVFTHEHALYTPGELRRHTNEGDPPEPGAGGQSFTGHPECGFCHIRFYGSDELYEHCRQKHEECFLCRRRGLLHRYYRDYTALDQHFKDEHYACRQPECLEAKFVVFETDIDLRAHEAEVHNLNRGKVKLDLNITYTSSREGPRAYSEGRPDARSARGGRGGSASSHAVAQPASARPGDRERAPAEARANLRVPEGFGTQLTEPDAPLPGRGGRGGRGGRVRGGGNRGRGAGADDARGGDEAGPGGAEPRTNTTNGSSTQSAAPDFPTLQAGAAAATNPSSAPPSTPEGLPARLMAIFDDDPTRYTQFRSLAQSFKASQITPDDFLGRVADLALEACPPDDHRRRKARITEVGKVWAKMAETAPSDEAPGKRIVPGMPTPLSRQEEMLRAWKDWKVKRDREEEDRRRAEAQTAFANWTGGSNSSPSLGGAGSHRVLVIKSTSARHKLPAAGRAGSSSSAAVLERISQEASQRKRVQDAERTREAQAVWEEGVREENTKVKVVSRLEAEAMRAAIVGDGPSSGNASSNWGPSVGKTTSEFPGLPKTAGVNLRAGRFAGSTSPSLGTKKGGTAADWVASGSGAEASEDSDSISGKDGDKKKGKKKQLLMYVGGQR</sequence>
<dbReference type="PROSITE" id="PS50089">
    <property type="entry name" value="ZF_RING_2"/>
    <property type="match status" value="1"/>
</dbReference>
<feature type="compositionally biased region" description="Basic and acidic residues" evidence="6">
    <location>
        <begin position="50"/>
        <end position="62"/>
    </location>
</feature>
<dbReference type="PANTHER" id="PTHR22938:SF0">
    <property type="entry name" value="E3 UBIQUITIN-PROTEIN LIGASE ZNF598"/>
    <property type="match status" value="1"/>
</dbReference>
<dbReference type="STRING" id="1344416.A0A139AAW1"/>
<feature type="compositionally biased region" description="Polar residues" evidence="6">
    <location>
        <begin position="468"/>
        <end position="480"/>
    </location>
</feature>
<name>A0A139AAW1_GONPJ</name>
<keyword evidence="5" id="KW-0479">Metal-binding</keyword>
<comment type="pathway">
    <text evidence="2">Protein modification; protein ubiquitination.</text>
</comment>
<gene>
    <name evidence="8" type="ORF">M427DRAFT_45557</name>
</gene>
<evidence type="ECO:0000256" key="5">
    <source>
        <dbReference type="PROSITE-ProRule" id="PRU00175"/>
    </source>
</evidence>
<dbReference type="InterPro" id="IPR041888">
    <property type="entry name" value="RING-HC_ZNF598/HEL2"/>
</dbReference>
<dbReference type="GO" id="GO:0072344">
    <property type="term" value="P:rescue of stalled ribosome"/>
    <property type="evidence" value="ECO:0007669"/>
    <property type="project" value="InterPro"/>
</dbReference>
<keyword evidence="9" id="KW-1185">Reference proteome</keyword>
<dbReference type="InterPro" id="IPR056437">
    <property type="entry name" value="Znf-C2H2_ZNF598/HEL2"/>
</dbReference>
<dbReference type="InterPro" id="IPR013087">
    <property type="entry name" value="Znf_C2H2_type"/>
</dbReference>
<organism evidence="8 9">
    <name type="scientific">Gonapodya prolifera (strain JEL478)</name>
    <name type="common">Monoblepharis prolifera</name>
    <dbReference type="NCBI Taxonomy" id="1344416"/>
    <lineage>
        <taxon>Eukaryota</taxon>
        <taxon>Fungi</taxon>
        <taxon>Fungi incertae sedis</taxon>
        <taxon>Chytridiomycota</taxon>
        <taxon>Chytridiomycota incertae sedis</taxon>
        <taxon>Monoblepharidomycetes</taxon>
        <taxon>Monoblepharidales</taxon>
        <taxon>Gonapodyaceae</taxon>
        <taxon>Gonapodya</taxon>
    </lineage>
</organism>
<protein>
    <recommendedName>
        <fullName evidence="3">RING-type E3 ubiquitin transferase</fullName>
        <ecNumber evidence="3">2.3.2.27</ecNumber>
    </recommendedName>
</protein>
<dbReference type="SMART" id="SM00355">
    <property type="entry name" value="ZnF_C2H2"/>
    <property type="match status" value="4"/>
</dbReference>
<dbReference type="PROSITE" id="PS00028">
    <property type="entry name" value="ZINC_FINGER_C2H2_1"/>
    <property type="match status" value="1"/>
</dbReference>
<dbReference type="Gene3D" id="3.30.40.10">
    <property type="entry name" value="Zinc/RING finger domain, C3HC4 (zinc finger)"/>
    <property type="match status" value="1"/>
</dbReference>
<proteinExistence type="inferred from homology"/>
<evidence type="ECO:0000256" key="1">
    <source>
        <dbReference type="ARBA" id="ARBA00000900"/>
    </source>
</evidence>
<dbReference type="Pfam" id="PF23230">
    <property type="entry name" value="zf-C2H2_13"/>
    <property type="match status" value="1"/>
</dbReference>
<keyword evidence="5" id="KW-0862">Zinc</keyword>
<evidence type="ECO:0000256" key="6">
    <source>
        <dbReference type="SAM" id="MobiDB-lite"/>
    </source>
</evidence>
<dbReference type="OrthoDB" id="3838338at2759"/>
<dbReference type="SUPFAM" id="SSF57850">
    <property type="entry name" value="RING/U-box"/>
    <property type="match status" value="1"/>
</dbReference>
<feature type="compositionally biased region" description="Polar residues" evidence="6">
    <location>
        <begin position="32"/>
        <end position="46"/>
    </location>
</feature>
<dbReference type="PANTHER" id="PTHR22938">
    <property type="entry name" value="ZINC FINGER PROTEIN 598"/>
    <property type="match status" value="1"/>
</dbReference>
<evidence type="ECO:0000313" key="9">
    <source>
        <dbReference type="Proteomes" id="UP000070544"/>
    </source>
</evidence>
<dbReference type="InterPro" id="IPR013083">
    <property type="entry name" value="Znf_RING/FYVE/PHD"/>
</dbReference>
<feature type="region of interest" description="Disordered" evidence="6">
    <location>
        <begin position="733"/>
        <end position="831"/>
    </location>
</feature>
<accession>A0A139AAW1</accession>
<feature type="region of interest" description="Disordered" evidence="6">
    <location>
        <begin position="1"/>
        <end position="81"/>
    </location>
</feature>
<dbReference type="EC" id="2.3.2.27" evidence="3"/>
<dbReference type="EMBL" id="KQ965776">
    <property type="protein sequence ID" value="KXS13605.1"/>
    <property type="molecule type" value="Genomic_DNA"/>
</dbReference>
<dbReference type="InterPro" id="IPR001841">
    <property type="entry name" value="Znf_RING"/>
</dbReference>
<evidence type="ECO:0000256" key="3">
    <source>
        <dbReference type="ARBA" id="ARBA00012483"/>
    </source>
</evidence>
<dbReference type="GO" id="GO:0043022">
    <property type="term" value="F:ribosome binding"/>
    <property type="evidence" value="ECO:0007669"/>
    <property type="project" value="TreeGrafter"/>
</dbReference>
<comment type="similarity">
    <text evidence="4">Belongs to the ZNF598/HEL2 family.</text>
</comment>